<dbReference type="PANTHER" id="PTHR34404">
    <property type="entry name" value="REGULATORY PROTEIN, FMDB FAMILY"/>
    <property type="match status" value="1"/>
</dbReference>
<dbReference type="Proteomes" id="UP000054997">
    <property type="component" value="Unassembled WGS sequence"/>
</dbReference>
<comment type="caution">
    <text evidence="3">The sequence shown here is derived from an EMBL/GenBank/DDBJ whole genome shotgun (WGS) entry which is preliminary data.</text>
</comment>
<evidence type="ECO:0000256" key="1">
    <source>
        <dbReference type="SAM" id="MobiDB-lite"/>
    </source>
</evidence>
<dbReference type="PATRIC" id="fig|45068.5.peg.1694"/>
<dbReference type="InterPro" id="IPR013429">
    <property type="entry name" value="Regulatory_FmdB_Zinc_ribbon"/>
</dbReference>
<dbReference type="OrthoDB" id="9813321at2"/>
<feature type="domain" description="Putative regulatory protein FmdB zinc ribbon" evidence="2">
    <location>
        <begin position="1"/>
        <end position="42"/>
    </location>
</feature>
<dbReference type="RefSeq" id="WP_058529558.1">
    <property type="nucleotide sequence ID" value="NZ_CAAAHZ010000004.1"/>
</dbReference>
<dbReference type="AlphaFoldDB" id="A0A0W0VKN5"/>
<reference evidence="3 4" key="1">
    <citation type="submission" date="2015-11" db="EMBL/GenBank/DDBJ databases">
        <title>Genomic analysis of 38 Legionella species identifies large and diverse effector repertoires.</title>
        <authorList>
            <person name="Burstein D."/>
            <person name="Amaro F."/>
            <person name="Zusman T."/>
            <person name="Lifshitz Z."/>
            <person name="Cohen O."/>
            <person name="Gilbert J.A."/>
            <person name="Pupko T."/>
            <person name="Shuman H.A."/>
            <person name="Segal G."/>
        </authorList>
    </citation>
    <scope>NUCLEOTIDE SEQUENCE [LARGE SCALE GENOMIC DNA]</scope>
    <source>
        <strain evidence="3 4">ATCC 49505</strain>
    </source>
</reference>
<dbReference type="SMART" id="SM00834">
    <property type="entry name" value="CxxC_CXXC_SSSS"/>
    <property type="match status" value="1"/>
</dbReference>
<dbReference type="Pfam" id="PF09723">
    <property type="entry name" value="Zn_ribbon_8"/>
    <property type="match status" value="1"/>
</dbReference>
<gene>
    <name evidence="3" type="ORF">Llon_1562</name>
</gene>
<protein>
    <submittedName>
        <fullName evidence="3">Zinc ribbon domain protein</fullName>
    </submittedName>
</protein>
<dbReference type="EMBL" id="LNYK01000019">
    <property type="protein sequence ID" value="KTD20676.1"/>
    <property type="molecule type" value="Genomic_DNA"/>
</dbReference>
<proteinExistence type="predicted"/>
<dbReference type="PANTHER" id="PTHR34404:SF2">
    <property type="entry name" value="CONSERVED SERINE RICH PROTEIN"/>
    <property type="match status" value="1"/>
</dbReference>
<feature type="region of interest" description="Disordered" evidence="1">
    <location>
        <begin position="57"/>
        <end position="100"/>
    </location>
</feature>
<evidence type="ECO:0000313" key="4">
    <source>
        <dbReference type="Proteomes" id="UP000054997"/>
    </source>
</evidence>
<evidence type="ECO:0000259" key="2">
    <source>
        <dbReference type="SMART" id="SM00834"/>
    </source>
</evidence>
<accession>A0A0W0VKN5</accession>
<dbReference type="NCBIfam" id="TIGR02605">
    <property type="entry name" value="CxxC_CxxC_SSSS"/>
    <property type="match status" value="1"/>
</dbReference>
<evidence type="ECO:0000313" key="3">
    <source>
        <dbReference type="EMBL" id="KTD20676.1"/>
    </source>
</evidence>
<dbReference type="STRING" id="45068.Llon_1562"/>
<organism evidence="3 4">
    <name type="scientific">Legionella londiniensis</name>
    <dbReference type="NCBI Taxonomy" id="45068"/>
    <lineage>
        <taxon>Bacteria</taxon>
        <taxon>Pseudomonadati</taxon>
        <taxon>Pseudomonadota</taxon>
        <taxon>Gammaproteobacteria</taxon>
        <taxon>Legionellales</taxon>
        <taxon>Legionellaceae</taxon>
        <taxon>Legionella</taxon>
    </lineage>
</organism>
<name>A0A0W0VKN5_9GAMM</name>
<sequence>MPIYEYQCASCLHKFELMQKIHDDPVKKCPICFEDQAQRLVSAAGFQLKGTGWYVTDFKNKDKPEKKADKKDATQEKSGEKSSDKPSSAENTSKKKGETD</sequence>
<feature type="compositionally biased region" description="Basic and acidic residues" evidence="1">
    <location>
        <begin position="58"/>
        <end position="84"/>
    </location>
</feature>
<keyword evidence="4" id="KW-1185">Reference proteome</keyword>